<dbReference type="PANTHER" id="PTHR31232:SF43">
    <property type="entry name" value="S-PROTEIN HOMOLOG 29-RELATED"/>
    <property type="match status" value="1"/>
</dbReference>
<evidence type="ECO:0000313" key="8">
    <source>
        <dbReference type="Proteomes" id="UP001642487"/>
    </source>
</evidence>
<gene>
    <name evidence="7" type="ORF">CITCOLO1_LOCUS11332</name>
</gene>
<evidence type="ECO:0000256" key="5">
    <source>
        <dbReference type="ARBA" id="ARBA00022729"/>
    </source>
</evidence>
<dbReference type="Proteomes" id="UP001642487">
    <property type="component" value="Chromosome 4"/>
</dbReference>
<proteinExistence type="inferred from homology"/>
<reference evidence="7 8" key="1">
    <citation type="submission" date="2024-03" db="EMBL/GenBank/DDBJ databases">
        <authorList>
            <person name="Gkanogiannis A."/>
            <person name="Becerra Lopez-Lavalle L."/>
        </authorList>
    </citation>
    <scope>NUCLEOTIDE SEQUENCE [LARGE SCALE GENOMIC DNA]</scope>
</reference>
<keyword evidence="5 6" id="KW-0732">Signal</keyword>
<protein>
    <recommendedName>
        <fullName evidence="6">S-protein homolog</fullName>
    </recommendedName>
</protein>
<comment type="similarity">
    <text evidence="2 6">Belongs to the plant self-incompatibility (S1) protein family.</text>
</comment>
<comment type="subcellular location">
    <subcellularLocation>
        <location evidence="1 6">Secreted</location>
    </subcellularLocation>
</comment>
<sequence>MGSSSTLALSSLILFFTSLHAIQGAFLIPPETTVTIVNQIEYGIPVTVHCKSKNDDLGLHVLPLGQSYSFKFRPNLLGTTLFYCSFVWTGQHQIYWFNVFDHKRDAGLCTTCTWIIHEYSMCLQNPKTADGKQICYNYGDKEPSIILHAIQGAFLIPPETTVTIVNQIEYGIPVTVHCKSKNDDLGLHVLPLGQSYSFKFRPNLLGTTLFYCSFVWTGQHQIYWFNVFDHKRDAGLCTTCTWIIHEYSMCLQNPKTADGKQICYNYGDKEPSIM</sequence>
<evidence type="ECO:0000256" key="1">
    <source>
        <dbReference type="ARBA" id="ARBA00004613"/>
    </source>
</evidence>
<organism evidence="7 8">
    <name type="scientific">Citrullus colocynthis</name>
    <name type="common">colocynth</name>
    <dbReference type="NCBI Taxonomy" id="252529"/>
    <lineage>
        <taxon>Eukaryota</taxon>
        <taxon>Viridiplantae</taxon>
        <taxon>Streptophyta</taxon>
        <taxon>Embryophyta</taxon>
        <taxon>Tracheophyta</taxon>
        <taxon>Spermatophyta</taxon>
        <taxon>Magnoliopsida</taxon>
        <taxon>eudicotyledons</taxon>
        <taxon>Gunneridae</taxon>
        <taxon>Pentapetalae</taxon>
        <taxon>rosids</taxon>
        <taxon>fabids</taxon>
        <taxon>Cucurbitales</taxon>
        <taxon>Cucurbitaceae</taxon>
        <taxon>Benincaseae</taxon>
        <taxon>Citrullus</taxon>
    </lineage>
</organism>
<evidence type="ECO:0000256" key="3">
    <source>
        <dbReference type="ARBA" id="ARBA00022471"/>
    </source>
</evidence>
<evidence type="ECO:0000256" key="2">
    <source>
        <dbReference type="ARBA" id="ARBA00005581"/>
    </source>
</evidence>
<dbReference type="EMBL" id="OZ021738">
    <property type="protein sequence ID" value="CAK9319335.1"/>
    <property type="molecule type" value="Genomic_DNA"/>
</dbReference>
<keyword evidence="4 6" id="KW-0964">Secreted</keyword>
<evidence type="ECO:0000256" key="6">
    <source>
        <dbReference type="RuleBase" id="RU367044"/>
    </source>
</evidence>
<evidence type="ECO:0000313" key="7">
    <source>
        <dbReference type="EMBL" id="CAK9319335.1"/>
    </source>
</evidence>
<accession>A0ABP0YFR3</accession>
<dbReference type="Pfam" id="PF05938">
    <property type="entry name" value="Self-incomp_S1"/>
    <property type="match status" value="2"/>
</dbReference>
<keyword evidence="3 6" id="KW-0713">Self-incompatibility</keyword>
<dbReference type="InterPro" id="IPR010264">
    <property type="entry name" value="Self-incomp_S1"/>
</dbReference>
<keyword evidence="8" id="KW-1185">Reference proteome</keyword>
<name>A0ABP0YFR3_9ROSI</name>
<feature type="signal peptide" evidence="6">
    <location>
        <begin position="1"/>
        <end position="21"/>
    </location>
</feature>
<dbReference type="PANTHER" id="PTHR31232">
    <property type="match status" value="1"/>
</dbReference>
<evidence type="ECO:0000256" key="4">
    <source>
        <dbReference type="ARBA" id="ARBA00022525"/>
    </source>
</evidence>
<feature type="chain" id="PRO_5045006862" description="S-protein homolog" evidence="6">
    <location>
        <begin position="22"/>
        <end position="274"/>
    </location>
</feature>